<dbReference type="PROSITE" id="PS50106">
    <property type="entry name" value="PDZ"/>
    <property type="match status" value="1"/>
</dbReference>
<gene>
    <name evidence="6" type="ORF">COU03_03125</name>
</gene>
<dbReference type="InterPro" id="IPR051201">
    <property type="entry name" value="Chloro_Bact_Ser_Proteases"/>
</dbReference>
<comment type="similarity">
    <text evidence="1">Belongs to the peptidase S1C family.</text>
</comment>
<name>A0A2H0UWA7_9BACT</name>
<reference evidence="7" key="1">
    <citation type="submission" date="2017-09" db="EMBL/GenBank/DDBJ databases">
        <title>Depth-based differentiation of microbial function through sediment-hosted aquifers and enrichment of novel symbionts in the deep terrestrial subsurface.</title>
        <authorList>
            <person name="Probst A.J."/>
            <person name="Ladd B."/>
            <person name="Jarett J.K."/>
            <person name="Geller-Mcgrath D.E."/>
            <person name="Sieber C.M.K."/>
            <person name="Emerson J.B."/>
            <person name="Anantharaman K."/>
            <person name="Thomas B.C."/>
            <person name="Malmstrom R."/>
            <person name="Stieglmeier M."/>
            <person name="Klingl A."/>
            <person name="Woyke T."/>
            <person name="Ryan C.M."/>
            <person name="Banfield J.F."/>
        </authorList>
    </citation>
    <scope>NUCLEOTIDE SEQUENCE [LARGE SCALE GENOMIC DNA]</scope>
</reference>
<dbReference type="CDD" id="cd06779">
    <property type="entry name" value="cpPDZ_Deg_HtrA-like"/>
    <property type="match status" value="1"/>
</dbReference>
<dbReference type="PANTHER" id="PTHR43343">
    <property type="entry name" value="PEPTIDASE S12"/>
    <property type="match status" value="1"/>
</dbReference>
<protein>
    <recommendedName>
        <fullName evidence="5">PDZ domain-containing protein</fullName>
    </recommendedName>
</protein>
<dbReference type="EMBL" id="PFAV01000056">
    <property type="protein sequence ID" value="PIR91097.1"/>
    <property type="molecule type" value="Genomic_DNA"/>
</dbReference>
<dbReference type="SUPFAM" id="SSF50156">
    <property type="entry name" value="PDZ domain-like"/>
    <property type="match status" value="1"/>
</dbReference>
<dbReference type="PRINTS" id="PR00834">
    <property type="entry name" value="PROTEASES2C"/>
</dbReference>
<evidence type="ECO:0000313" key="6">
    <source>
        <dbReference type="EMBL" id="PIR91097.1"/>
    </source>
</evidence>
<keyword evidence="2" id="KW-0645">Protease</keyword>
<dbReference type="InterPro" id="IPR036034">
    <property type="entry name" value="PDZ_sf"/>
</dbReference>
<evidence type="ECO:0000256" key="1">
    <source>
        <dbReference type="ARBA" id="ARBA00010541"/>
    </source>
</evidence>
<dbReference type="Gene3D" id="2.40.10.10">
    <property type="entry name" value="Trypsin-like serine proteases"/>
    <property type="match status" value="2"/>
</dbReference>
<proteinExistence type="inferred from homology"/>
<evidence type="ECO:0000259" key="5">
    <source>
        <dbReference type="PROSITE" id="PS50106"/>
    </source>
</evidence>
<organism evidence="6 7">
    <name type="scientific">bacterium (Candidatus Gribaldobacteria) CG10_big_fil_rev_8_21_14_0_10_41_12</name>
    <dbReference type="NCBI Taxonomy" id="2014277"/>
    <lineage>
        <taxon>Bacteria</taxon>
        <taxon>Candidatus Gribaldobacteria</taxon>
    </lineage>
</organism>
<keyword evidence="4" id="KW-0812">Transmembrane</keyword>
<dbReference type="InterPro" id="IPR001478">
    <property type="entry name" value="PDZ"/>
</dbReference>
<feature type="domain" description="PDZ" evidence="5">
    <location>
        <begin position="381"/>
        <end position="433"/>
    </location>
</feature>
<dbReference type="Pfam" id="PF13180">
    <property type="entry name" value="PDZ_2"/>
    <property type="match status" value="1"/>
</dbReference>
<keyword evidence="4" id="KW-1133">Transmembrane helix</keyword>
<dbReference type="GO" id="GO:0004252">
    <property type="term" value="F:serine-type endopeptidase activity"/>
    <property type="evidence" value="ECO:0007669"/>
    <property type="project" value="InterPro"/>
</dbReference>
<dbReference type="Proteomes" id="UP000228906">
    <property type="component" value="Unassembled WGS sequence"/>
</dbReference>
<dbReference type="GO" id="GO:0006508">
    <property type="term" value="P:proteolysis"/>
    <property type="evidence" value="ECO:0007669"/>
    <property type="project" value="UniProtKB-KW"/>
</dbReference>
<dbReference type="InterPro" id="IPR043504">
    <property type="entry name" value="Peptidase_S1_PA_chymotrypsin"/>
</dbReference>
<sequence length="448" mass="47837">MSISFSKIKKILNKDIVWQCPKLKKRGFLRGFLVIVFILGFLMGGFYGRDILLLINSYFKEIGLGKESLPIATSTIASSGYIPQTSQEQAVINVVKNSSRAVVSVIITKTVPIYETYLEEQAALPPGDFFGGLLPFKLEVPKQRQIGVKKQRVGEGTGFIVSEDGLILTNKHVVADKDAEYSIIANDGKKYGVKVLARDPFQDLAVLKIEQEQKVASQGEVTAEPLPILKLGDSGDLQIGQTVIAIGNALGEFRNTVSVGVISGLGRTITASGGGISETLEDIIQTDAAINPGNSGGPLLNLRGEVIGINVAMASAQSIGFAVLINEAKRDIIDAKTNGKIVYPLLGVRHTLITPENQEDLKAPVDYGSLIARGDKGEAAITPGSAADKAGLKAGDIILEVDGLKITQNNSLGKMIRSHLPGDKITLKVLRGKTEFTLEATLGEMSSE</sequence>
<dbReference type="Pfam" id="PF13365">
    <property type="entry name" value="Trypsin_2"/>
    <property type="match status" value="1"/>
</dbReference>
<evidence type="ECO:0000256" key="4">
    <source>
        <dbReference type="SAM" id="Phobius"/>
    </source>
</evidence>
<accession>A0A2H0UWA7</accession>
<dbReference type="SMART" id="SM00228">
    <property type="entry name" value="PDZ"/>
    <property type="match status" value="1"/>
</dbReference>
<dbReference type="InterPro" id="IPR001940">
    <property type="entry name" value="Peptidase_S1C"/>
</dbReference>
<evidence type="ECO:0000256" key="2">
    <source>
        <dbReference type="ARBA" id="ARBA00022670"/>
    </source>
</evidence>
<comment type="caution">
    <text evidence="6">The sequence shown here is derived from an EMBL/GenBank/DDBJ whole genome shotgun (WGS) entry which is preliminary data.</text>
</comment>
<feature type="transmembrane region" description="Helical" evidence="4">
    <location>
        <begin position="28"/>
        <end position="47"/>
    </location>
</feature>
<dbReference type="PANTHER" id="PTHR43343:SF3">
    <property type="entry name" value="PROTEASE DO-LIKE 8, CHLOROPLASTIC"/>
    <property type="match status" value="1"/>
</dbReference>
<dbReference type="InterPro" id="IPR009003">
    <property type="entry name" value="Peptidase_S1_PA"/>
</dbReference>
<keyword evidence="3" id="KW-0378">Hydrolase</keyword>
<keyword evidence="4" id="KW-0472">Membrane</keyword>
<evidence type="ECO:0000313" key="7">
    <source>
        <dbReference type="Proteomes" id="UP000228906"/>
    </source>
</evidence>
<evidence type="ECO:0000256" key="3">
    <source>
        <dbReference type="ARBA" id="ARBA00022801"/>
    </source>
</evidence>
<dbReference type="Gene3D" id="2.30.42.10">
    <property type="match status" value="1"/>
</dbReference>
<dbReference type="AlphaFoldDB" id="A0A2H0UWA7"/>
<dbReference type="SUPFAM" id="SSF50494">
    <property type="entry name" value="Trypsin-like serine proteases"/>
    <property type="match status" value="1"/>
</dbReference>